<dbReference type="EMBL" id="NCVQ01000009">
    <property type="protein sequence ID" value="PWZ08584.1"/>
    <property type="molecule type" value="Genomic_DNA"/>
</dbReference>
<dbReference type="AlphaFoldDB" id="A0A3L6DJ33"/>
<proteinExistence type="predicted"/>
<name>A0A3L6DJ33_MAIZE</name>
<accession>A0A3L6DJ33</accession>
<dbReference type="Proteomes" id="UP000251960">
    <property type="component" value="Chromosome 8"/>
</dbReference>
<reference evidence="1 2" key="1">
    <citation type="journal article" date="2018" name="Nat. Genet.">
        <title>Extensive intraspecific gene order and gene structural variations between Mo17 and other maize genomes.</title>
        <authorList>
            <person name="Sun S."/>
            <person name="Zhou Y."/>
            <person name="Chen J."/>
            <person name="Shi J."/>
            <person name="Zhao H."/>
            <person name="Zhao H."/>
            <person name="Song W."/>
            <person name="Zhang M."/>
            <person name="Cui Y."/>
            <person name="Dong X."/>
            <person name="Liu H."/>
            <person name="Ma X."/>
            <person name="Jiao Y."/>
            <person name="Wang B."/>
            <person name="Wei X."/>
            <person name="Stein J.C."/>
            <person name="Glaubitz J.C."/>
            <person name="Lu F."/>
            <person name="Yu G."/>
            <person name="Liang C."/>
            <person name="Fengler K."/>
            <person name="Li B."/>
            <person name="Rafalski A."/>
            <person name="Schnable P.S."/>
            <person name="Ware D.H."/>
            <person name="Buckler E.S."/>
            <person name="Lai J."/>
        </authorList>
    </citation>
    <scope>NUCLEOTIDE SEQUENCE [LARGE SCALE GENOMIC DNA]</scope>
    <source>
        <strain evidence="2">cv. Missouri 17</strain>
        <tissue evidence="1">Seedling</tissue>
    </source>
</reference>
<dbReference type="ExpressionAtlas" id="A0A3L6DJ33">
    <property type="expression patterns" value="baseline and differential"/>
</dbReference>
<evidence type="ECO:0000313" key="2">
    <source>
        <dbReference type="Proteomes" id="UP000251960"/>
    </source>
</evidence>
<evidence type="ECO:0000313" key="1">
    <source>
        <dbReference type="EMBL" id="PWZ08584.1"/>
    </source>
</evidence>
<sequence length="155" mass="16904">MASPPQPKQLVLAMSSTDSDLAALDLHTGVEDSSMDLGPAAWDLRTRLFPLATTLGPSTSTTGTSGIICILDWADIINAHIVPGPRIVDGLKLKVCWVVATSRRQLGTTTCSRCQLRRHCVRKQKTCTQLVNDNFASVIWPKKVCSPLRPKYICS</sequence>
<comment type="caution">
    <text evidence="1">The sequence shown here is derived from an EMBL/GenBank/DDBJ whole genome shotgun (WGS) entry which is preliminary data.</text>
</comment>
<organism evidence="1 2">
    <name type="scientific">Zea mays</name>
    <name type="common">Maize</name>
    <dbReference type="NCBI Taxonomy" id="4577"/>
    <lineage>
        <taxon>Eukaryota</taxon>
        <taxon>Viridiplantae</taxon>
        <taxon>Streptophyta</taxon>
        <taxon>Embryophyta</taxon>
        <taxon>Tracheophyta</taxon>
        <taxon>Spermatophyta</taxon>
        <taxon>Magnoliopsida</taxon>
        <taxon>Liliopsida</taxon>
        <taxon>Poales</taxon>
        <taxon>Poaceae</taxon>
        <taxon>PACMAD clade</taxon>
        <taxon>Panicoideae</taxon>
        <taxon>Andropogonodae</taxon>
        <taxon>Andropogoneae</taxon>
        <taxon>Tripsacinae</taxon>
        <taxon>Zea</taxon>
    </lineage>
</organism>
<gene>
    <name evidence="1" type="ORF">Zm00014a_041217</name>
</gene>
<protein>
    <submittedName>
        <fullName evidence="1">Uncharacterized protein</fullName>
    </submittedName>
</protein>